<dbReference type="Proteomes" id="UP000635606">
    <property type="component" value="Unassembled WGS sequence"/>
</dbReference>
<gene>
    <name evidence="2" type="ORF">Voc01_071880</name>
</gene>
<organism evidence="2 3">
    <name type="scientific">Virgisporangium ochraceum</name>
    <dbReference type="NCBI Taxonomy" id="65505"/>
    <lineage>
        <taxon>Bacteria</taxon>
        <taxon>Bacillati</taxon>
        <taxon>Actinomycetota</taxon>
        <taxon>Actinomycetes</taxon>
        <taxon>Micromonosporales</taxon>
        <taxon>Micromonosporaceae</taxon>
        <taxon>Virgisporangium</taxon>
    </lineage>
</organism>
<evidence type="ECO:0000313" key="3">
    <source>
        <dbReference type="Proteomes" id="UP000635606"/>
    </source>
</evidence>
<proteinExistence type="predicted"/>
<sequence length="64" mass="7230">MLQKMVVRWALTAVAVPLAVAGTRKVSDLIEARRGSTRSSRMLRRGAGLAQRLTGRKRRRRLGW</sequence>
<comment type="caution">
    <text evidence="2">The sequence shown here is derived from an EMBL/GenBank/DDBJ whole genome shotgun (WGS) entry which is preliminary data.</text>
</comment>
<evidence type="ECO:0000256" key="1">
    <source>
        <dbReference type="SAM" id="MobiDB-lite"/>
    </source>
</evidence>
<dbReference type="AlphaFoldDB" id="A0A8J3ZZ45"/>
<accession>A0A8J3ZZ45</accession>
<evidence type="ECO:0000313" key="2">
    <source>
        <dbReference type="EMBL" id="GIJ72271.1"/>
    </source>
</evidence>
<feature type="region of interest" description="Disordered" evidence="1">
    <location>
        <begin position="41"/>
        <end position="64"/>
    </location>
</feature>
<feature type="compositionally biased region" description="Basic residues" evidence="1">
    <location>
        <begin position="54"/>
        <end position="64"/>
    </location>
</feature>
<name>A0A8J3ZZ45_9ACTN</name>
<dbReference type="EMBL" id="BOPH01000098">
    <property type="protein sequence ID" value="GIJ72271.1"/>
    <property type="molecule type" value="Genomic_DNA"/>
</dbReference>
<reference evidence="2" key="1">
    <citation type="submission" date="2021-01" db="EMBL/GenBank/DDBJ databases">
        <title>Whole genome shotgun sequence of Virgisporangium ochraceum NBRC 16418.</title>
        <authorList>
            <person name="Komaki H."/>
            <person name="Tamura T."/>
        </authorList>
    </citation>
    <scope>NUCLEOTIDE SEQUENCE</scope>
    <source>
        <strain evidence="2">NBRC 16418</strain>
    </source>
</reference>
<keyword evidence="3" id="KW-1185">Reference proteome</keyword>
<protein>
    <submittedName>
        <fullName evidence="2">Uncharacterized protein</fullName>
    </submittedName>
</protein>